<dbReference type="RefSeq" id="WP_194452109.1">
    <property type="nucleotide sequence ID" value="NZ_CP063849.1"/>
</dbReference>
<gene>
    <name evidence="1" type="ORF">IRI77_10960</name>
</gene>
<evidence type="ECO:0000313" key="2">
    <source>
        <dbReference type="Proteomes" id="UP000593892"/>
    </source>
</evidence>
<organism evidence="1 2">
    <name type="scientific">Paludibaculum fermentans</name>
    <dbReference type="NCBI Taxonomy" id="1473598"/>
    <lineage>
        <taxon>Bacteria</taxon>
        <taxon>Pseudomonadati</taxon>
        <taxon>Acidobacteriota</taxon>
        <taxon>Terriglobia</taxon>
        <taxon>Bryobacterales</taxon>
        <taxon>Bryobacteraceae</taxon>
        <taxon>Paludibaculum</taxon>
    </lineage>
</organism>
<protein>
    <submittedName>
        <fullName evidence="1">Uncharacterized protein</fullName>
    </submittedName>
</protein>
<dbReference type="AlphaFoldDB" id="A0A7S7SNS7"/>
<dbReference type="EMBL" id="CP063849">
    <property type="protein sequence ID" value="QOY90445.1"/>
    <property type="molecule type" value="Genomic_DNA"/>
</dbReference>
<accession>A0A7S7SNS7</accession>
<proteinExistence type="predicted"/>
<name>A0A7S7SNS7_PALFE</name>
<sequence>MVQLQDKPPALTSDDWALICQLLEAKQRELLSEIRHTDKRTFREALHERLQQVDRLIQRVSTPGSPE</sequence>
<reference evidence="1 2" key="1">
    <citation type="submission" date="2020-10" db="EMBL/GenBank/DDBJ databases">
        <title>Complete genome sequence of Paludibaculum fermentans P105T, a facultatively anaerobic acidobacterium capable of dissimilatory Fe(III) reduction.</title>
        <authorList>
            <person name="Dedysh S.N."/>
            <person name="Beletsky A.V."/>
            <person name="Kulichevskaya I.S."/>
            <person name="Mardanov A.V."/>
            <person name="Ravin N.V."/>
        </authorList>
    </citation>
    <scope>NUCLEOTIDE SEQUENCE [LARGE SCALE GENOMIC DNA]</scope>
    <source>
        <strain evidence="1 2">P105</strain>
    </source>
</reference>
<evidence type="ECO:0000313" key="1">
    <source>
        <dbReference type="EMBL" id="QOY90445.1"/>
    </source>
</evidence>
<dbReference type="Proteomes" id="UP000593892">
    <property type="component" value="Chromosome"/>
</dbReference>
<dbReference type="KEGG" id="pfer:IRI77_10960"/>
<keyword evidence="2" id="KW-1185">Reference proteome</keyword>